<dbReference type="Proteomes" id="UP000037755">
    <property type="component" value="Unassembled WGS sequence"/>
</dbReference>
<accession>A0A0M8MAP4</accession>
<feature type="domain" description="HTH araC/xylS-type" evidence="4">
    <location>
        <begin position="192"/>
        <end position="293"/>
    </location>
</feature>
<evidence type="ECO:0000313" key="6">
    <source>
        <dbReference type="Proteomes" id="UP000037755"/>
    </source>
</evidence>
<dbReference type="InterPro" id="IPR009057">
    <property type="entry name" value="Homeodomain-like_sf"/>
</dbReference>
<comment type="caution">
    <text evidence="5">The sequence shown here is derived from an EMBL/GenBank/DDBJ whole genome shotgun (WGS) entry which is preliminary data.</text>
</comment>
<dbReference type="InterPro" id="IPR018060">
    <property type="entry name" value="HTH_AraC"/>
</dbReference>
<evidence type="ECO:0000259" key="4">
    <source>
        <dbReference type="PROSITE" id="PS01124"/>
    </source>
</evidence>
<keyword evidence="1" id="KW-0805">Transcription regulation</keyword>
<keyword evidence="6" id="KW-1185">Reference proteome</keyword>
<dbReference type="PRINTS" id="PR00032">
    <property type="entry name" value="HTHARAC"/>
</dbReference>
<evidence type="ECO:0000313" key="5">
    <source>
        <dbReference type="EMBL" id="KOS06125.1"/>
    </source>
</evidence>
<dbReference type="PANTHER" id="PTHR43280">
    <property type="entry name" value="ARAC-FAMILY TRANSCRIPTIONAL REGULATOR"/>
    <property type="match status" value="1"/>
</dbReference>
<dbReference type="InterPro" id="IPR020449">
    <property type="entry name" value="Tscrpt_reg_AraC-type_HTH"/>
</dbReference>
<name>A0A0M8MAP4_9FLAO</name>
<dbReference type="SMART" id="SM00342">
    <property type="entry name" value="HTH_ARAC"/>
    <property type="match status" value="1"/>
</dbReference>
<dbReference type="PROSITE" id="PS01124">
    <property type="entry name" value="HTH_ARAC_FAMILY_2"/>
    <property type="match status" value="1"/>
</dbReference>
<reference evidence="5 6" key="1">
    <citation type="submission" date="2015-08" db="EMBL/GenBank/DDBJ databases">
        <title>Whole genome sequence of Flavobacterium akiainvivens IK-1T, from decaying Wikstroemia oahuensis, an endemic Hawaiian shrub.</title>
        <authorList>
            <person name="Wan X."/>
            <person name="Hou S."/>
            <person name="Saito J."/>
            <person name="Donachie S."/>
        </authorList>
    </citation>
    <scope>NUCLEOTIDE SEQUENCE [LARGE SCALE GENOMIC DNA]</scope>
    <source>
        <strain evidence="5 6">IK-1</strain>
    </source>
</reference>
<dbReference type="Gene3D" id="1.10.10.60">
    <property type="entry name" value="Homeodomain-like"/>
    <property type="match status" value="2"/>
</dbReference>
<dbReference type="PANTHER" id="PTHR43280:SF32">
    <property type="entry name" value="TRANSCRIPTIONAL REGULATORY PROTEIN"/>
    <property type="match status" value="1"/>
</dbReference>
<dbReference type="PATRIC" id="fig|1202724.3.peg.1833"/>
<dbReference type="OrthoDB" id="2600165at2"/>
<dbReference type="AlphaFoldDB" id="A0A0M8MAP4"/>
<evidence type="ECO:0000256" key="2">
    <source>
        <dbReference type="ARBA" id="ARBA00023125"/>
    </source>
</evidence>
<dbReference type="RefSeq" id="WP_054407618.1">
    <property type="nucleotide sequence ID" value="NZ_FOYA01000007.1"/>
</dbReference>
<dbReference type="STRING" id="1202724.AM493_08825"/>
<dbReference type="Pfam" id="PF12833">
    <property type="entry name" value="HTH_18"/>
    <property type="match status" value="1"/>
</dbReference>
<keyword evidence="3" id="KW-0804">Transcription</keyword>
<keyword evidence="2" id="KW-0238">DNA-binding</keyword>
<dbReference type="EMBL" id="LIYD01000005">
    <property type="protein sequence ID" value="KOS06125.1"/>
    <property type="molecule type" value="Genomic_DNA"/>
</dbReference>
<proteinExistence type="predicted"/>
<organism evidence="5 6">
    <name type="scientific">Flavobacterium akiainvivens</name>
    <dbReference type="NCBI Taxonomy" id="1202724"/>
    <lineage>
        <taxon>Bacteria</taxon>
        <taxon>Pseudomonadati</taxon>
        <taxon>Bacteroidota</taxon>
        <taxon>Flavobacteriia</taxon>
        <taxon>Flavobacteriales</taxon>
        <taxon>Flavobacteriaceae</taxon>
        <taxon>Flavobacterium</taxon>
    </lineage>
</organism>
<dbReference type="GO" id="GO:0043565">
    <property type="term" value="F:sequence-specific DNA binding"/>
    <property type="evidence" value="ECO:0007669"/>
    <property type="project" value="InterPro"/>
</dbReference>
<evidence type="ECO:0000256" key="1">
    <source>
        <dbReference type="ARBA" id="ARBA00023015"/>
    </source>
</evidence>
<sequence>MKHYKTLSEMHRDNGWPPPENPLLGIVGCQSDCPLGDREFTADCYMIGFKKLKSGVILYGRTSYDHSNGAMMFVKPRQIIEMKNLELEEDGFMLLIHEDYLNGHELHSSIQKYGYFEYEVNEALHLSPTEEETVLSLYEKIKREYYNNTDEYSREIILSHIDSMLTYAQRFFKRQFINRTNLSGKTITKFNDALKKYMDSDLPKEQGLPSVNLLAKGLNISSRYLSDLLKQETGKTAIEHIHIHLVTMAKNMLLASGNNVSEIAYLLGFENSSYFTRLFKKQVGLNPLEFKKSKMGLA</sequence>
<protein>
    <submittedName>
        <fullName evidence="5">AraC family transcriptional regulator</fullName>
    </submittedName>
</protein>
<dbReference type="GO" id="GO:0003700">
    <property type="term" value="F:DNA-binding transcription factor activity"/>
    <property type="evidence" value="ECO:0007669"/>
    <property type="project" value="InterPro"/>
</dbReference>
<gene>
    <name evidence="5" type="ORF">AM493_08825</name>
</gene>
<dbReference type="SUPFAM" id="SSF46689">
    <property type="entry name" value="Homeodomain-like"/>
    <property type="match status" value="1"/>
</dbReference>
<evidence type="ECO:0000256" key="3">
    <source>
        <dbReference type="ARBA" id="ARBA00023163"/>
    </source>
</evidence>